<feature type="binding site" evidence="9">
    <location>
        <begin position="9"/>
        <end position="16"/>
    </location>
    <ligand>
        <name>ATP</name>
        <dbReference type="ChEBI" id="CHEBI:30616"/>
    </ligand>
</feature>
<dbReference type="InterPro" id="IPR004506">
    <property type="entry name" value="MnmA-like"/>
</dbReference>
<dbReference type="HAMAP" id="MF_00144">
    <property type="entry name" value="tRNA_thiouridyl_MnmA"/>
    <property type="match status" value="1"/>
</dbReference>
<dbReference type="NCBIfam" id="TIGR00420">
    <property type="entry name" value="trmU"/>
    <property type="match status" value="1"/>
</dbReference>
<keyword evidence="5 9" id="KW-0067">ATP-binding</keyword>
<evidence type="ECO:0000256" key="2">
    <source>
        <dbReference type="ARBA" id="ARBA00022679"/>
    </source>
</evidence>
<feature type="region of interest" description="Interaction with tRNA" evidence="9">
    <location>
        <begin position="147"/>
        <end position="149"/>
    </location>
</feature>
<feature type="domain" description="tRNA-specific 2-thiouridylase MnmA-like central" evidence="11">
    <location>
        <begin position="205"/>
        <end position="273"/>
    </location>
</feature>
<dbReference type="GO" id="GO:0103016">
    <property type="term" value="F:tRNA-uridine 2-sulfurtransferase activity"/>
    <property type="evidence" value="ECO:0007669"/>
    <property type="project" value="UniProtKB-EC"/>
</dbReference>
<evidence type="ECO:0000256" key="7">
    <source>
        <dbReference type="ARBA" id="ARBA00023157"/>
    </source>
</evidence>
<organism evidence="12 13">
    <name type="scientific">endosymbiont of Rhynchophorus ferrugineus</name>
    <dbReference type="NCBI Taxonomy" id="1972133"/>
    <lineage>
        <taxon>Bacteria</taxon>
        <taxon>Pseudomonadati</taxon>
        <taxon>Pseudomonadota</taxon>
        <taxon>Gammaproteobacteria</taxon>
        <taxon>Candidatus Nardonella</taxon>
    </lineage>
</organism>
<dbReference type="InterPro" id="IPR014729">
    <property type="entry name" value="Rossmann-like_a/b/a_fold"/>
</dbReference>
<dbReference type="RefSeq" id="WP_148708355.1">
    <property type="nucleotide sequence ID" value="NZ_AP018161.1"/>
</dbReference>
<dbReference type="GO" id="GO:0005524">
    <property type="term" value="F:ATP binding"/>
    <property type="evidence" value="ECO:0007669"/>
    <property type="project" value="UniProtKB-KW"/>
</dbReference>
<dbReference type="InterPro" id="IPR023382">
    <property type="entry name" value="MnmA-like_central_sf"/>
</dbReference>
<proteinExistence type="inferred from homology"/>
<dbReference type="NCBIfam" id="NF001138">
    <property type="entry name" value="PRK00143.1"/>
    <property type="match status" value="1"/>
</dbReference>
<evidence type="ECO:0000256" key="9">
    <source>
        <dbReference type="HAMAP-Rule" id="MF_00144"/>
    </source>
</evidence>
<dbReference type="EMBL" id="AP018161">
    <property type="protein sequence ID" value="BBA85004.1"/>
    <property type="molecule type" value="Genomic_DNA"/>
</dbReference>
<comment type="subcellular location">
    <subcellularLocation>
        <location evidence="9">Cytoplasm</location>
    </subcellularLocation>
</comment>
<gene>
    <name evidence="9 12" type="primary">mnmA</name>
    <name evidence="12" type="ORF">NARRFE1_00450</name>
</gene>
<protein>
    <recommendedName>
        <fullName evidence="9">tRNA-specific 2-thiouridylase MnmA</fullName>
        <ecNumber evidence="9">2.8.1.13</ecNumber>
    </recommendedName>
</protein>
<dbReference type="GO" id="GO:0005737">
    <property type="term" value="C:cytoplasm"/>
    <property type="evidence" value="ECO:0007669"/>
    <property type="project" value="UniProtKB-SubCell"/>
</dbReference>
<keyword evidence="13" id="KW-1185">Reference proteome</keyword>
<comment type="function">
    <text evidence="9">Catalyzes the 2-thiolation of uridine at the wobble position (U34) of tRNA, leading to the formation of s(2)U34.</text>
</comment>
<feature type="binding site" evidence="9">
    <location>
        <position position="125"/>
    </location>
    <ligand>
        <name>ATP</name>
        <dbReference type="ChEBI" id="CHEBI:30616"/>
    </ligand>
</feature>
<feature type="binding site" evidence="9">
    <location>
        <position position="35"/>
    </location>
    <ligand>
        <name>ATP</name>
        <dbReference type="ChEBI" id="CHEBI:30616"/>
    </ligand>
</feature>
<dbReference type="Proteomes" id="UP000289537">
    <property type="component" value="Chromosome"/>
</dbReference>
<dbReference type="InterPro" id="IPR046884">
    <property type="entry name" value="MnmA-like_central"/>
</dbReference>
<keyword evidence="3 9" id="KW-0819">tRNA processing</keyword>
<evidence type="ECO:0000259" key="11">
    <source>
        <dbReference type="Pfam" id="PF20259"/>
    </source>
</evidence>
<dbReference type="PANTHER" id="PTHR11933:SF5">
    <property type="entry name" value="MITOCHONDRIAL TRNA-SPECIFIC 2-THIOURIDYLASE 1"/>
    <property type="match status" value="1"/>
</dbReference>
<dbReference type="Pfam" id="PF20259">
    <property type="entry name" value="tRNA_Me_trans_M"/>
    <property type="match status" value="1"/>
</dbReference>
<comment type="catalytic activity">
    <reaction evidence="8 9">
        <text>S-sulfanyl-L-cysteinyl-[protein] + uridine(34) in tRNA + AH2 + ATP = 2-thiouridine(34) in tRNA + L-cysteinyl-[protein] + A + AMP + diphosphate + H(+)</text>
        <dbReference type="Rhea" id="RHEA:47032"/>
        <dbReference type="Rhea" id="RHEA-COMP:10131"/>
        <dbReference type="Rhea" id="RHEA-COMP:11726"/>
        <dbReference type="Rhea" id="RHEA-COMP:11727"/>
        <dbReference type="Rhea" id="RHEA-COMP:11728"/>
        <dbReference type="ChEBI" id="CHEBI:13193"/>
        <dbReference type="ChEBI" id="CHEBI:15378"/>
        <dbReference type="ChEBI" id="CHEBI:17499"/>
        <dbReference type="ChEBI" id="CHEBI:29950"/>
        <dbReference type="ChEBI" id="CHEBI:30616"/>
        <dbReference type="ChEBI" id="CHEBI:33019"/>
        <dbReference type="ChEBI" id="CHEBI:61963"/>
        <dbReference type="ChEBI" id="CHEBI:65315"/>
        <dbReference type="ChEBI" id="CHEBI:87170"/>
        <dbReference type="ChEBI" id="CHEBI:456215"/>
        <dbReference type="EC" id="2.8.1.13"/>
    </reaction>
</comment>
<feature type="active site" description="Nucleophile" evidence="9">
    <location>
        <position position="100"/>
    </location>
</feature>
<dbReference type="GO" id="GO:0002143">
    <property type="term" value="P:tRNA wobble position uridine thiolation"/>
    <property type="evidence" value="ECO:0007669"/>
    <property type="project" value="TreeGrafter"/>
</dbReference>
<evidence type="ECO:0000313" key="12">
    <source>
        <dbReference type="EMBL" id="BBA85004.1"/>
    </source>
</evidence>
<evidence type="ECO:0000259" key="10">
    <source>
        <dbReference type="Pfam" id="PF20258"/>
    </source>
</evidence>
<keyword evidence="7 9" id="KW-1015">Disulfide bond</keyword>
<dbReference type="Gene3D" id="2.40.30.10">
    <property type="entry name" value="Translation factors"/>
    <property type="match status" value="1"/>
</dbReference>
<evidence type="ECO:0000256" key="6">
    <source>
        <dbReference type="ARBA" id="ARBA00022884"/>
    </source>
</evidence>
<keyword evidence="9" id="KW-0963">Cytoplasm</keyword>
<keyword evidence="6 9" id="KW-0694">RNA-binding</keyword>
<dbReference type="KEGG" id="eor:NARRFE1_00450"/>
<dbReference type="OrthoDB" id="9800696at2"/>
<dbReference type="Gene3D" id="2.30.30.280">
    <property type="entry name" value="Adenine nucleotide alpha hydrolases-like domains"/>
    <property type="match status" value="1"/>
</dbReference>
<evidence type="ECO:0000256" key="3">
    <source>
        <dbReference type="ARBA" id="ARBA00022694"/>
    </source>
</evidence>
<name>A0A2Z5TPK6_9GAMM</name>
<dbReference type="Gene3D" id="3.40.50.620">
    <property type="entry name" value="HUPs"/>
    <property type="match status" value="1"/>
</dbReference>
<accession>A0A2Z5TPK6</accession>
<evidence type="ECO:0000313" key="13">
    <source>
        <dbReference type="Proteomes" id="UP000289537"/>
    </source>
</evidence>
<dbReference type="PANTHER" id="PTHR11933">
    <property type="entry name" value="TRNA 5-METHYLAMINOMETHYL-2-THIOURIDYLATE -METHYLTRANSFERASE"/>
    <property type="match status" value="1"/>
</dbReference>
<dbReference type="FunFam" id="2.30.30.280:FF:000001">
    <property type="entry name" value="tRNA-specific 2-thiouridylase MnmA"/>
    <property type="match status" value="1"/>
</dbReference>
<feature type="site" description="Interaction with tRNA" evidence="9">
    <location>
        <position position="126"/>
    </location>
</feature>
<comment type="similarity">
    <text evidence="9">Belongs to the MnmA/TRMU family.</text>
</comment>
<dbReference type="EC" id="2.8.1.13" evidence="9"/>
<evidence type="ECO:0000256" key="1">
    <source>
        <dbReference type="ARBA" id="ARBA00022555"/>
    </source>
</evidence>
<evidence type="ECO:0000256" key="4">
    <source>
        <dbReference type="ARBA" id="ARBA00022741"/>
    </source>
</evidence>
<dbReference type="GO" id="GO:0000049">
    <property type="term" value="F:tRNA binding"/>
    <property type="evidence" value="ECO:0007669"/>
    <property type="project" value="UniProtKB-KW"/>
</dbReference>
<sequence>MKNKKIVVLMSGGVDSSVTAYILKKMGYYIEGLFIKNWNKDDNKYNCNSIDDYLMAKKITNKLNIKLKYINLSKYYWNNVFIKFLDDIKLGITPNPDILCNKKIKFNILKKIIDNNTNYDYIATGHYVRKIVVNKRNIILKGIDKKKDQSYFLSSIKSKNINNFIFPLGNFNKEDVRKIAKEINFENYNRKGSTGICFIGKKKFKNFIKNFIETKKGYILNENNKIIGNHDGVNLYTIGQRKGLGIGGIKGYNNKPWYIIEKRIKDNLIIVSQDINNSNLLSKGLIIKNMNWINNKPCINKFIANVKIRYDNSKNDIKSKIEIIDNNHIKIIFYEKSGVVVPGQYAVIYINSICLGGGKIIKLIN</sequence>
<dbReference type="AlphaFoldDB" id="A0A2Z5TPK6"/>
<feature type="domain" description="tRNA-specific 2-thiouridylase MnmA-like C-terminal" evidence="10">
    <location>
        <begin position="282"/>
        <end position="360"/>
    </location>
</feature>
<keyword evidence="1 9" id="KW-0820">tRNA-binding</keyword>
<feature type="region of interest" description="Interaction with tRNA" evidence="9">
    <location>
        <begin position="309"/>
        <end position="310"/>
    </location>
</feature>
<feature type="disulfide bond" description="Alternate" evidence="9">
    <location>
        <begin position="100"/>
        <end position="197"/>
    </location>
</feature>
<dbReference type="InterPro" id="IPR046885">
    <property type="entry name" value="MnmA-like_C"/>
</dbReference>
<dbReference type="SUPFAM" id="SSF52402">
    <property type="entry name" value="Adenine nucleotide alpha hydrolases-like"/>
    <property type="match status" value="1"/>
</dbReference>
<feature type="site" description="Interaction with tRNA" evidence="9">
    <location>
        <position position="344"/>
    </location>
</feature>
<dbReference type="Pfam" id="PF03054">
    <property type="entry name" value="tRNA_Me_trans"/>
    <property type="match status" value="1"/>
</dbReference>
<feature type="active site" description="Cysteine persulfide intermediate" evidence="9">
    <location>
        <position position="197"/>
    </location>
</feature>
<dbReference type="Pfam" id="PF20258">
    <property type="entry name" value="tRNA_Me_trans_C"/>
    <property type="match status" value="1"/>
</dbReference>
<evidence type="ECO:0000256" key="5">
    <source>
        <dbReference type="ARBA" id="ARBA00022840"/>
    </source>
</evidence>
<evidence type="ECO:0000256" key="8">
    <source>
        <dbReference type="ARBA" id="ARBA00051542"/>
    </source>
</evidence>
<keyword evidence="2 9" id="KW-0808">Transferase</keyword>
<dbReference type="CDD" id="cd01998">
    <property type="entry name" value="MnmA_TRMU-like"/>
    <property type="match status" value="1"/>
</dbReference>
<reference evidence="12 13" key="1">
    <citation type="journal article" date="2017" name="Proc. Natl. Acad. Sci. U.S.A.">
        <title>Small genome symbiont underlies cuticle hardness in beetles.</title>
        <authorList>
            <person name="Anbutsu H."/>
            <person name="Moriyama M."/>
            <person name="Nikoh N."/>
            <person name="Hosokawa T."/>
            <person name="Futahashi R."/>
            <person name="Tanahashi M."/>
            <person name="Meng X.Y."/>
            <person name="Kuriwada T."/>
            <person name="Mori N."/>
            <person name="Oshima K."/>
            <person name="Hattori M."/>
            <person name="Fujie M."/>
            <person name="Satoh N."/>
            <person name="Maeda T."/>
            <person name="Shigenobu S."/>
            <person name="Koga R."/>
            <person name="Fukatsu T."/>
        </authorList>
    </citation>
    <scope>NUCLEOTIDE SEQUENCE [LARGE SCALE GENOMIC DNA]</scope>
    <source>
        <strain evidence="12">NARRFE1</strain>
    </source>
</reference>
<keyword evidence="4 9" id="KW-0547">Nucleotide-binding</keyword>
<feature type="region of interest" description="Interaction with target base in tRNA" evidence="9">
    <location>
        <begin position="95"/>
        <end position="97"/>
    </location>
</feature>